<dbReference type="InterPro" id="IPR005467">
    <property type="entry name" value="His_kinase_dom"/>
</dbReference>
<keyword evidence="5" id="KW-0418">Kinase</keyword>
<dbReference type="KEGG" id="halu:HUG12_01460"/>
<sequence length="602" mass="67046">MNEHVALLSENHEERFAAVTPFLKQGLDRGERCMYVVDGTSRADVLESLRAADVDVDAALDSGALTFHTVEETYLRNGSFDADGMLEFYADAVEATTAEYEALRVTAEMGWVLRDGTDLEEFMEYESRVNRLFRDEDAIALCQYDYEATPPNVLRDVIKTHPHLIYDGTVFHNIYYIPPEEFFGPRRAEAEAEQMLATLLDRAETRTELDAHQSSLRRLNEITADPNRSFEGKLESLFELGRERFGLELGAMARVDVGADGFEVEHVGGDRGRFEPGVELSLSETYCPAAIGNGAAGSVTEPEAEGYGDAVVRREFGLRTYLGTHVEVDGGPDRTFFFASSEPRTGGFTDAECTFLKLMGQWVKGELERRKRERALEASNERLEQFAYAASHDLQEPLRMVSSYLQLVERRTDGDLPEECEEFIEFAVDGADRMRNMIDGLLAYSRVGTGEEPFEPVDLETVVADVRNDLGLQIEEIDATITADPLPTVAGDGGQLRQLLQNLLDNAMEYNCEGTPEVHVSAERTGSDWTVSVRDDGIGIDPDDAERVFDVFERLHGRKCHEGTGIGLALCERIVERHDGEIWVEPGREDGTTVSFTLPAAG</sequence>
<feature type="domain" description="Histidine kinase" evidence="6">
    <location>
        <begin position="389"/>
        <end position="602"/>
    </location>
</feature>
<dbReference type="EMBL" id="CP058579">
    <property type="protein sequence ID" value="QLG63946.1"/>
    <property type="molecule type" value="Genomic_DNA"/>
</dbReference>
<accession>A0A7D5LCX1</accession>
<dbReference type="SMART" id="SM00388">
    <property type="entry name" value="HisKA"/>
    <property type="match status" value="1"/>
</dbReference>
<evidence type="ECO:0000256" key="3">
    <source>
        <dbReference type="ARBA" id="ARBA00022553"/>
    </source>
</evidence>
<gene>
    <name evidence="7" type="ORF">HUG12_01460</name>
</gene>
<dbReference type="PANTHER" id="PTHR43304:SF1">
    <property type="entry name" value="PAC DOMAIN-CONTAINING PROTEIN"/>
    <property type="match status" value="1"/>
</dbReference>
<dbReference type="GO" id="GO:0000155">
    <property type="term" value="F:phosphorelay sensor kinase activity"/>
    <property type="evidence" value="ECO:0007669"/>
    <property type="project" value="InterPro"/>
</dbReference>
<dbReference type="PANTHER" id="PTHR43304">
    <property type="entry name" value="PHYTOCHROME-LIKE PROTEIN CPH1"/>
    <property type="match status" value="1"/>
</dbReference>
<keyword evidence="3" id="KW-0597">Phosphoprotein</keyword>
<reference evidence="7 8" key="1">
    <citation type="submission" date="2020-06" db="EMBL/GenBank/DDBJ databases">
        <title>NJ-3-1, isolated from saline soil.</title>
        <authorList>
            <person name="Cui H.L."/>
            <person name="Shi X."/>
        </authorList>
    </citation>
    <scope>NUCLEOTIDE SEQUENCE [LARGE SCALE GENOMIC DNA]</scope>
    <source>
        <strain evidence="7 8">NJ-3-1</strain>
    </source>
</reference>
<dbReference type="Pfam" id="PF00512">
    <property type="entry name" value="HisKA"/>
    <property type="match status" value="1"/>
</dbReference>
<dbReference type="PRINTS" id="PR00344">
    <property type="entry name" value="BCTRLSENSOR"/>
</dbReference>
<protein>
    <recommendedName>
        <fullName evidence="2">histidine kinase</fullName>
        <ecNumber evidence="2">2.7.13.3</ecNumber>
    </recommendedName>
</protein>
<evidence type="ECO:0000259" key="6">
    <source>
        <dbReference type="PROSITE" id="PS50109"/>
    </source>
</evidence>
<evidence type="ECO:0000256" key="4">
    <source>
        <dbReference type="ARBA" id="ARBA00022679"/>
    </source>
</evidence>
<dbReference type="InterPro" id="IPR036890">
    <property type="entry name" value="HATPase_C_sf"/>
</dbReference>
<evidence type="ECO:0000313" key="8">
    <source>
        <dbReference type="Proteomes" id="UP000509626"/>
    </source>
</evidence>
<dbReference type="Proteomes" id="UP000509626">
    <property type="component" value="Chromosome"/>
</dbReference>
<dbReference type="SMART" id="SM00387">
    <property type="entry name" value="HATPase_c"/>
    <property type="match status" value="1"/>
</dbReference>
<name>A0A7D5LCX1_9EURY</name>
<dbReference type="CDD" id="cd00082">
    <property type="entry name" value="HisKA"/>
    <property type="match status" value="1"/>
</dbReference>
<organism evidence="7 8">
    <name type="scientific">Halorarum salinum</name>
    <dbReference type="NCBI Taxonomy" id="2743089"/>
    <lineage>
        <taxon>Archaea</taxon>
        <taxon>Methanobacteriati</taxon>
        <taxon>Methanobacteriota</taxon>
        <taxon>Stenosarchaea group</taxon>
        <taxon>Halobacteria</taxon>
        <taxon>Halobacteriales</taxon>
        <taxon>Haloferacaceae</taxon>
        <taxon>Halorarum</taxon>
    </lineage>
</organism>
<keyword evidence="8" id="KW-1185">Reference proteome</keyword>
<dbReference type="InterPro" id="IPR036097">
    <property type="entry name" value="HisK_dim/P_sf"/>
</dbReference>
<dbReference type="InterPro" id="IPR003594">
    <property type="entry name" value="HATPase_dom"/>
</dbReference>
<dbReference type="Gene3D" id="3.30.565.10">
    <property type="entry name" value="Histidine kinase-like ATPase, C-terminal domain"/>
    <property type="match status" value="1"/>
</dbReference>
<evidence type="ECO:0000256" key="1">
    <source>
        <dbReference type="ARBA" id="ARBA00000085"/>
    </source>
</evidence>
<dbReference type="InterPro" id="IPR052162">
    <property type="entry name" value="Sensor_kinase/Photoreceptor"/>
</dbReference>
<dbReference type="InterPro" id="IPR004358">
    <property type="entry name" value="Sig_transdc_His_kin-like_C"/>
</dbReference>
<dbReference type="Gene3D" id="1.10.287.130">
    <property type="match status" value="1"/>
</dbReference>
<evidence type="ECO:0000256" key="5">
    <source>
        <dbReference type="ARBA" id="ARBA00022777"/>
    </source>
</evidence>
<dbReference type="PROSITE" id="PS50109">
    <property type="entry name" value="HIS_KIN"/>
    <property type="match status" value="1"/>
</dbReference>
<dbReference type="SUPFAM" id="SSF55874">
    <property type="entry name" value="ATPase domain of HSP90 chaperone/DNA topoisomerase II/histidine kinase"/>
    <property type="match status" value="1"/>
</dbReference>
<dbReference type="Pfam" id="PF14417">
    <property type="entry name" value="MEDS"/>
    <property type="match status" value="1"/>
</dbReference>
<proteinExistence type="predicted"/>
<dbReference type="Pfam" id="PF02518">
    <property type="entry name" value="HATPase_c"/>
    <property type="match status" value="1"/>
</dbReference>
<dbReference type="AlphaFoldDB" id="A0A7D5LCX1"/>
<dbReference type="InterPro" id="IPR025847">
    <property type="entry name" value="MEDS_domain"/>
</dbReference>
<evidence type="ECO:0000256" key="2">
    <source>
        <dbReference type="ARBA" id="ARBA00012438"/>
    </source>
</evidence>
<dbReference type="InterPro" id="IPR003661">
    <property type="entry name" value="HisK_dim/P_dom"/>
</dbReference>
<dbReference type="EC" id="2.7.13.3" evidence="2"/>
<keyword evidence="4" id="KW-0808">Transferase</keyword>
<comment type="catalytic activity">
    <reaction evidence="1">
        <text>ATP + protein L-histidine = ADP + protein N-phospho-L-histidine.</text>
        <dbReference type="EC" id="2.7.13.3"/>
    </reaction>
</comment>
<dbReference type="SUPFAM" id="SSF47384">
    <property type="entry name" value="Homodimeric domain of signal transducing histidine kinase"/>
    <property type="match status" value="1"/>
</dbReference>
<evidence type="ECO:0000313" key="7">
    <source>
        <dbReference type="EMBL" id="QLG63946.1"/>
    </source>
</evidence>
<dbReference type="FunFam" id="3.30.565.10:FF:000006">
    <property type="entry name" value="Sensor histidine kinase WalK"/>
    <property type="match status" value="1"/>
</dbReference>